<feature type="compositionally biased region" description="Low complexity" evidence="7">
    <location>
        <begin position="198"/>
        <end position="209"/>
    </location>
</feature>
<evidence type="ECO:0000313" key="10">
    <source>
        <dbReference type="Proteomes" id="UP000204221"/>
    </source>
</evidence>
<accession>A0A221W4J4</accession>
<dbReference type="OrthoDB" id="9805013at2"/>
<evidence type="ECO:0000256" key="6">
    <source>
        <dbReference type="HAMAP-Rule" id="MF_01216"/>
    </source>
</evidence>
<dbReference type="AlphaFoldDB" id="A0A221W4J4"/>
<comment type="catalytic activity">
    <reaction evidence="6">
        <text>2 a quinone + NADH + H(+) = 2 a 1,4-benzosemiquinone + NAD(+)</text>
        <dbReference type="Rhea" id="RHEA:65952"/>
        <dbReference type="ChEBI" id="CHEBI:15378"/>
        <dbReference type="ChEBI" id="CHEBI:57540"/>
        <dbReference type="ChEBI" id="CHEBI:57945"/>
        <dbReference type="ChEBI" id="CHEBI:132124"/>
        <dbReference type="ChEBI" id="CHEBI:134225"/>
    </reaction>
</comment>
<evidence type="ECO:0000256" key="7">
    <source>
        <dbReference type="SAM" id="MobiDB-lite"/>
    </source>
</evidence>
<dbReference type="Pfam" id="PF02525">
    <property type="entry name" value="Flavodoxin_2"/>
    <property type="match status" value="1"/>
</dbReference>
<dbReference type="EC" id="1.7.1.17" evidence="6"/>
<dbReference type="EMBL" id="CP022521">
    <property type="protein sequence ID" value="ASO20775.1"/>
    <property type="molecule type" value="Genomic_DNA"/>
</dbReference>
<reference evidence="9 10" key="1">
    <citation type="submission" date="2017-07" db="EMBL/GenBank/DDBJ databases">
        <title>Complete genome sequence of Actinoalloteichus hoggarensis DSM 45943, type strain of Actinoalloteichus hoggarensis.</title>
        <authorList>
            <person name="Ruckert C."/>
            <person name="Nouioui I."/>
            <person name="Willmese J."/>
            <person name="van Wezel G."/>
            <person name="Klenk H.-P."/>
            <person name="Kalinowski J."/>
            <person name="Zotchev S.B."/>
        </authorList>
    </citation>
    <scope>NUCLEOTIDE SEQUENCE [LARGE SCALE GENOMIC DNA]</scope>
    <source>
        <strain evidence="9 10">DSM 45943</strain>
    </source>
</reference>
<dbReference type="GO" id="GO:0009055">
    <property type="term" value="F:electron transfer activity"/>
    <property type="evidence" value="ECO:0007669"/>
    <property type="project" value="UniProtKB-UniRule"/>
</dbReference>
<evidence type="ECO:0000256" key="5">
    <source>
        <dbReference type="ARBA" id="ARBA00048542"/>
    </source>
</evidence>
<organism evidence="9 10">
    <name type="scientific">Actinoalloteichus hoggarensis</name>
    <dbReference type="NCBI Taxonomy" id="1470176"/>
    <lineage>
        <taxon>Bacteria</taxon>
        <taxon>Bacillati</taxon>
        <taxon>Actinomycetota</taxon>
        <taxon>Actinomycetes</taxon>
        <taxon>Pseudonocardiales</taxon>
        <taxon>Pseudonocardiaceae</taxon>
        <taxon>Actinoalloteichus</taxon>
    </lineage>
</organism>
<gene>
    <name evidence="9" type="primary">azoR2</name>
    <name evidence="6" type="synonym">azoR</name>
    <name evidence="9" type="ORF">AHOG_15745</name>
</gene>
<comment type="cofactor">
    <cofactor evidence="6">
        <name>FMN</name>
        <dbReference type="ChEBI" id="CHEBI:58210"/>
    </cofactor>
    <text evidence="6">Binds 1 FMN per subunit.</text>
</comment>
<dbReference type="Proteomes" id="UP000204221">
    <property type="component" value="Chromosome"/>
</dbReference>
<comment type="catalytic activity">
    <reaction evidence="5">
        <text>N,N-dimethyl-1,4-phenylenediamine + anthranilate + 2 NAD(+) = 2-(4-dimethylaminophenyl)diazenylbenzoate + 2 NADH + 2 H(+)</text>
        <dbReference type="Rhea" id="RHEA:55872"/>
        <dbReference type="ChEBI" id="CHEBI:15378"/>
        <dbReference type="ChEBI" id="CHEBI:15783"/>
        <dbReference type="ChEBI" id="CHEBI:16567"/>
        <dbReference type="ChEBI" id="CHEBI:57540"/>
        <dbReference type="ChEBI" id="CHEBI:57945"/>
        <dbReference type="ChEBI" id="CHEBI:71579"/>
        <dbReference type="EC" id="1.7.1.17"/>
    </reaction>
    <physiologicalReaction direction="right-to-left" evidence="5">
        <dbReference type="Rhea" id="RHEA:55874"/>
    </physiologicalReaction>
</comment>
<comment type="function">
    <text evidence="6">Also exhibits azoreductase activity. Catalyzes the reductive cleavage of the azo bond in aromatic azo compounds to the corresponding amines.</text>
</comment>
<keyword evidence="2 6" id="KW-0288">FMN</keyword>
<comment type="subunit">
    <text evidence="6">Homodimer.</text>
</comment>
<evidence type="ECO:0000256" key="4">
    <source>
        <dbReference type="ARBA" id="ARBA00023027"/>
    </source>
</evidence>
<comment type="function">
    <text evidence="6">Quinone reductase that provides resistance to thiol-specific stress caused by electrophilic quinones.</text>
</comment>
<dbReference type="GO" id="GO:0010181">
    <property type="term" value="F:FMN binding"/>
    <property type="evidence" value="ECO:0007669"/>
    <property type="project" value="UniProtKB-UniRule"/>
</dbReference>
<dbReference type="InterPro" id="IPR029039">
    <property type="entry name" value="Flavoprotein-like_sf"/>
</dbReference>
<dbReference type="InterPro" id="IPR023048">
    <property type="entry name" value="NADH:quinone_OxRdtase_FMN_depd"/>
</dbReference>
<evidence type="ECO:0000256" key="1">
    <source>
        <dbReference type="ARBA" id="ARBA00022630"/>
    </source>
</evidence>
<dbReference type="KEGG" id="ahg:AHOG_15745"/>
<dbReference type="Gene3D" id="3.40.50.360">
    <property type="match status" value="1"/>
</dbReference>
<sequence>MTLLRIDTSVRRQGSVSRELADVFADAWPEEEIVRRDLTACPDLHATWQDAVAAGFLPEEQRTPAMRAAKAAATELADEALAAREIAVAAPLYNFGAPATLKSWIDLLITDPRFDPRHTPQGQALAGVPVTLLIARGGGYRPGTPREGWDHATPYLRRIFGDLFGAEVTVIAAELTAVEFDPSMAALRPQAAASRAEARSTAATVAAQHAARRGRERVLVEPSGNRR</sequence>
<dbReference type="HAMAP" id="MF_01216">
    <property type="entry name" value="Azoreductase_type1"/>
    <property type="match status" value="1"/>
</dbReference>
<feature type="binding site" evidence="6">
    <location>
        <begin position="15"/>
        <end position="17"/>
    </location>
    <ligand>
        <name>FMN</name>
        <dbReference type="ChEBI" id="CHEBI:58210"/>
    </ligand>
</feature>
<evidence type="ECO:0000259" key="8">
    <source>
        <dbReference type="Pfam" id="PF02525"/>
    </source>
</evidence>
<evidence type="ECO:0000256" key="3">
    <source>
        <dbReference type="ARBA" id="ARBA00023002"/>
    </source>
</evidence>
<comment type="similarity">
    <text evidence="6">Belongs to the azoreductase type 1 family.</text>
</comment>
<dbReference type="SUPFAM" id="SSF52218">
    <property type="entry name" value="Flavoproteins"/>
    <property type="match status" value="1"/>
</dbReference>
<dbReference type="GO" id="GO:0016652">
    <property type="term" value="F:oxidoreductase activity, acting on NAD(P)H as acceptor"/>
    <property type="evidence" value="ECO:0007669"/>
    <property type="project" value="UniProtKB-UniRule"/>
</dbReference>
<name>A0A221W4J4_9PSEU</name>
<dbReference type="RefSeq" id="WP_093942057.1">
    <property type="nucleotide sequence ID" value="NZ_CP022521.1"/>
</dbReference>
<dbReference type="PANTHER" id="PTHR43741">
    <property type="entry name" value="FMN-DEPENDENT NADH-AZOREDUCTASE 1"/>
    <property type="match status" value="1"/>
</dbReference>
<keyword evidence="10" id="KW-1185">Reference proteome</keyword>
<keyword evidence="1 6" id="KW-0285">Flavoprotein</keyword>
<dbReference type="PANTHER" id="PTHR43741:SF4">
    <property type="entry name" value="FMN-DEPENDENT NADH:QUINONE OXIDOREDUCTASE"/>
    <property type="match status" value="1"/>
</dbReference>
<proteinExistence type="inferred from homology"/>
<dbReference type="GO" id="GO:0016655">
    <property type="term" value="F:oxidoreductase activity, acting on NAD(P)H, quinone or similar compound as acceptor"/>
    <property type="evidence" value="ECO:0007669"/>
    <property type="project" value="InterPro"/>
</dbReference>
<keyword evidence="4 6" id="KW-0520">NAD</keyword>
<evidence type="ECO:0000256" key="2">
    <source>
        <dbReference type="ARBA" id="ARBA00022643"/>
    </source>
</evidence>
<feature type="domain" description="Flavodoxin-like fold" evidence="8">
    <location>
        <begin position="1"/>
        <end position="193"/>
    </location>
</feature>
<feature type="binding site" evidence="6">
    <location>
        <position position="9"/>
    </location>
    <ligand>
        <name>FMN</name>
        <dbReference type="ChEBI" id="CHEBI:58210"/>
    </ligand>
</feature>
<feature type="region of interest" description="Disordered" evidence="7">
    <location>
        <begin position="198"/>
        <end position="227"/>
    </location>
</feature>
<dbReference type="InterPro" id="IPR050104">
    <property type="entry name" value="FMN-dep_NADH:Q_OxRdtase_AzoR1"/>
</dbReference>
<keyword evidence="3 6" id="KW-0560">Oxidoreductase</keyword>
<dbReference type="InterPro" id="IPR003680">
    <property type="entry name" value="Flavodoxin_fold"/>
</dbReference>
<protein>
    <recommendedName>
        <fullName evidence="6">FMN dependent NADH:quinone oxidoreductase</fullName>
        <ecNumber evidence="6">1.6.5.-</ecNumber>
    </recommendedName>
    <alternativeName>
        <fullName evidence="6">Azo-dye reductase</fullName>
    </alternativeName>
    <alternativeName>
        <fullName evidence="6">FMN-dependent NADH-azo compound oxidoreductase</fullName>
    </alternativeName>
    <alternativeName>
        <fullName evidence="6">FMN-dependent NADH-azoreductase</fullName>
        <ecNumber evidence="6">1.7.1.17</ecNumber>
    </alternativeName>
</protein>
<evidence type="ECO:0000313" key="9">
    <source>
        <dbReference type="EMBL" id="ASO20775.1"/>
    </source>
</evidence>
<dbReference type="EC" id="1.6.5.-" evidence="6"/>
<comment type="caution">
    <text evidence="6">Lacks conserved residue(s) required for the propagation of feature annotation.</text>
</comment>